<evidence type="ECO:0000313" key="4">
    <source>
        <dbReference type="Proteomes" id="UP000651085"/>
    </source>
</evidence>
<evidence type="ECO:0000313" key="3">
    <source>
        <dbReference type="EMBL" id="MBC8592683.1"/>
    </source>
</evidence>
<dbReference type="SMART" id="SM00448">
    <property type="entry name" value="REC"/>
    <property type="match status" value="1"/>
</dbReference>
<sequence>MTTMEEFCKVVIVDDERTAIEDLLRELACYPEMSVKGTAANGVKGRKLIMEQRPDLLFLDVELPDVQGIRLLSEMREEVTWDMKVVFYTAYDKYLLQALRESAFDYLLKPFQAEELKVILERYRKTIASHQPAPSFSASFAALLPQRDTFMISTVTGFKMLRIEEIGYFEYVKDKRQWQVTLFDQTKLNLKKNTKAEDITSYSESFVQISQSAIINIGYLAIINGKQCQLYPPFNSRDDLSISRNFLKELQEKFCII</sequence>
<comment type="caution">
    <text evidence="3">The sequence shown here is derived from an EMBL/GenBank/DDBJ whole genome shotgun (WGS) entry which is preliminary data.</text>
</comment>
<dbReference type="RefSeq" id="WP_262433856.1">
    <property type="nucleotide sequence ID" value="NZ_JACRTF010000001.1"/>
</dbReference>
<keyword evidence="4" id="KW-1185">Reference proteome</keyword>
<dbReference type="PROSITE" id="PS50110">
    <property type="entry name" value="RESPONSE_REGULATORY"/>
    <property type="match status" value="1"/>
</dbReference>
<gene>
    <name evidence="3" type="ORF">H8744_05350</name>
</gene>
<dbReference type="InterPro" id="IPR011006">
    <property type="entry name" value="CheY-like_superfamily"/>
</dbReference>
<dbReference type="Gene3D" id="2.40.50.1020">
    <property type="entry name" value="LytTr DNA-binding domain"/>
    <property type="match status" value="1"/>
</dbReference>
<feature type="domain" description="Response regulatory" evidence="2">
    <location>
        <begin position="9"/>
        <end position="124"/>
    </location>
</feature>
<dbReference type="Pfam" id="PF00072">
    <property type="entry name" value="Response_reg"/>
    <property type="match status" value="1"/>
</dbReference>
<dbReference type="Pfam" id="PF04397">
    <property type="entry name" value="LytTR"/>
    <property type="match status" value="1"/>
</dbReference>
<dbReference type="EMBL" id="JACRTF010000001">
    <property type="protein sequence ID" value="MBC8592683.1"/>
    <property type="molecule type" value="Genomic_DNA"/>
</dbReference>
<evidence type="ECO:0000259" key="2">
    <source>
        <dbReference type="PROSITE" id="PS50110"/>
    </source>
</evidence>
<dbReference type="InterPro" id="IPR001789">
    <property type="entry name" value="Sig_transdc_resp-reg_receiver"/>
</dbReference>
<dbReference type="Gene3D" id="3.40.50.2300">
    <property type="match status" value="1"/>
</dbReference>
<feature type="modified residue" description="4-aspartylphosphate" evidence="1">
    <location>
        <position position="60"/>
    </location>
</feature>
<dbReference type="InterPro" id="IPR051271">
    <property type="entry name" value="2C-system_Tx_regulators"/>
</dbReference>
<dbReference type="SMART" id="SM00850">
    <property type="entry name" value="LytTR"/>
    <property type="match status" value="1"/>
</dbReference>
<protein>
    <submittedName>
        <fullName evidence="3">Response regulator transcription factor</fullName>
    </submittedName>
</protein>
<keyword evidence="1" id="KW-0597">Phosphoprotein</keyword>
<dbReference type="SUPFAM" id="SSF52172">
    <property type="entry name" value="CheY-like"/>
    <property type="match status" value="1"/>
</dbReference>
<accession>A0A926EZ95</accession>
<reference evidence="3" key="1">
    <citation type="submission" date="2020-08" db="EMBL/GenBank/DDBJ databases">
        <title>Genome public.</title>
        <authorList>
            <person name="Liu C."/>
            <person name="Sun Q."/>
        </authorList>
    </citation>
    <scope>NUCLEOTIDE SEQUENCE</scope>
    <source>
        <strain evidence="3">N12</strain>
    </source>
</reference>
<proteinExistence type="predicted"/>
<dbReference type="GO" id="GO:0003677">
    <property type="term" value="F:DNA binding"/>
    <property type="evidence" value="ECO:0007669"/>
    <property type="project" value="InterPro"/>
</dbReference>
<dbReference type="AlphaFoldDB" id="A0A926EZ95"/>
<dbReference type="PANTHER" id="PTHR45526">
    <property type="entry name" value="TRANSCRIPTIONAL REGULATORY PROTEIN DPIA"/>
    <property type="match status" value="1"/>
</dbReference>
<dbReference type="GO" id="GO:0000156">
    <property type="term" value="F:phosphorelay response regulator activity"/>
    <property type="evidence" value="ECO:0007669"/>
    <property type="project" value="TreeGrafter"/>
</dbReference>
<evidence type="ECO:0000256" key="1">
    <source>
        <dbReference type="PROSITE-ProRule" id="PRU00169"/>
    </source>
</evidence>
<dbReference type="InterPro" id="IPR007492">
    <property type="entry name" value="LytTR_DNA-bd_dom"/>
</dbReference>
<organism evidence="3 4">
    <name type="scientific">Jilunia laotingensis</name>
    <dbReference type="NCBI Taxonomy" id="2763675"/>
    <lineage>
        <taxon>Bacteria</taxon>
        <taxon>Pseudomonadati</taxon>
        <taxon>Bacteroidota</taxon>
        <taxon>Bacteroidia</taxon>
        <taxon>Bacteroidales</taxon>
        <taxon>Bacteroidaceae</taxon>
        <taxon>Jilunia</taxon>
    </lineage>
</organism>
<dbReference type="Proteomes" id="UP000651085">
    <property type="component" value="Unassembled WGS sequence"/>
</dbReference>
<name>A0A926EZ95_9BACT</name>
<dbReference type="PANTHER" id="PTHR45526:SF1">
    <property type="entry name" value="TRANSCRIPTIONAL REGULATORY PROTEIN DCUR-RELATED"/>
    <property type="match status" value="1"/>
</dbReference>